<evidence type="ECO:0000256" key="11">
    <source>
        <dbReference type="SAM" id="Phobius"/>
    </source>
</evidence>
<dbReference type="InterPro" id="IPR017972">
    <property type="entry name" value="Cyt_P450_CS"/>
</dbReference>
<keyword evidence="7 9" id="KW-0408">Iron</keyword>
<evidence type="ECO:0000256" key="10">
    <source>
        <dbReference type="RuleBase" id="RU000461"/>
    </source>
</evidence>
<dbReference type="PRINTS" id="PR00385">
    <property type="entry name" value="P450"/>
</dbReference>
<feature type="transmembrane region" description="Helical" evidence="11">
    <location>
        <begin position="12"/>
        <end position="31"/>
    </location>
</feature>
<keyword evidence="8 10" id="KW-0503">Monooxygenase</keyword>
<comment type="pathway">
    <text evidence="2">Secondary metabolite biosynthesis.</text>
</comment>
<dbReference type="eggNOG" id="KOG0156">
    <property type="taxonomic scope" value="Eukaryota"/>
</dbReference>
<keyword evidence="5 9" id="KW-0479">Metal-binding</keyword>
<dbReference type="InterPro" id="IPR036396">
    <property type="entry name" value="Cyt_P450_sf"/>
</dbReference>
<dbReference type="Gene3D" id="1.10.630.10">
    <property type="entry name" value="Cytochrome P450"/>
    <property type="match status" value="1"/>
</dbReference>
<gene>
    <name evidence="12" type="ORF">WG66_10960</name>
</gene>
<keyword evidence="11" id="KW-0472">Membrane</keyword>
<dbReference type="InterPro" id="IPR001128">
    <property type="entry name" value="Cyt_P450"/>
</dbReference>
<evidence type="ECO:0000313" key="13">
    <source>
        <dbReference type="Proteomes" id="UP000054988"/>
    </source>
</evidence>
<dbReference type="Pfam" id="PF00067">
    <property type="entry name" value="p450"/>
    <property type="match status" value="1"/>
</dbReference>
<dbReference type="InterPro" id="IPR050364">
    <property type="entry name" value="Cytochrome_P450_fung"/>
</dbReference>
<dbReference type="PANTHER" id="PTHR46300">
    <property type="entry name" value="P450, PUTATIVE (EUROFUNG)-RELATED-RELATED"/>
    <property type="match status" value="1"/>
</dbReference>
<evidence type="ECO:0008006" key="14">
    <source>
        <dbReference type="Google" id="ProtNLM"/>
    </source>
</evidence>
<dbReference type="InterPro" id="IPR002401">
    <property type="entry name" value="Cyt_P450_E_grp-I"/>
</dbReference>
<comment type="cofactor">
    <cofactor evidence="1 9">
        <name>heme</name>
        <dbReference type="ChEBI" id="CHEBI:30413"/>
    </cofactor>
</comment>
<keyword evidence="11" id="KW-1133">Transmembrane helix</keyword>
<keyword evidence="11" id="KW-0812">Transmembrane</keyword>
<accession>A0A0W0FJI6</accession>
<dbReference type="GO" id="GO:0004497">
    <property type="term" value="F:monooxygenase activity"/>
    <property type="evidence" value="ECO:0007669"/>
    <property type="project" value="UniProtKB-KW"/>
</dbReference>
<evidence type="ECO:0000256" key="2">
    <source>
        <dbReference type="ARBA" id="ARBA00005179"/>
    </source>
</evidence>
<keyword evidence="4 9" id="KW-0349">Heme</keyword>
<evidence type="ECO:0000256" key="3">
    <source>
        <dbReference type="ARBA" id="ARBA00010617"/>
    </source>
</evidence>
<feature type="binding site" description="axial binding residue" evidence="9">
    <location>
        <position position="441"/>
    </location>
    <ligand>
        <name>heme</name>
        <dbReference type="ChEBI" id="CHEBI:30413"/>
    </ligand>
    <ligandPart>
        <name>Fe</name>
        <dbReference type="ChEBI" id="CHEBI:18248"/>
    </ligandPart>
</feature>
<reference evidence="12 13" key="1">
    <citation type="submission" date="2015-12" db="EMBL/GenBank/DDBJ databases">
        <title>Draft genome sequence of Moniliophthora roreri, the causal agent of frosty pod rot of cacao.</title>
        <authorList>
            <person name="Aime M.C."/>
            <person name="Diaz-Valderrama J.R."/>
            <person name="Kijpornyongpan T."/>
            <person name="Phillips-Mora W."/>
        </authorList>
    </citation>
    <scope>NUCLEOTIDE SEQUENCE [LARGE SCALE GENOMIC DNA]</scope>
    <source>
        <strain evidence="12 13">MCA 2952</strain>
    </source>
</reference>
<proteinExistence type="inferred from homology"/>
<dbReference type="GO" id="GO:0016705">
    <property type="term" value="F:oxidoreductase activity, acting on paired donors, with incorporation or reduction of molecular oxygen"/>
    <property type="evidence" value="ECO:0007669"/>
    <property type="project" value="InterPro"/>
</dbReference>
<dbReference type="PANTHER" id="PTHR46300:SF7">
    <property type="entry name" value="P450, PUTATIVE (EUROFUNG)-RELATED"/>
    <property type="match status" value="1"/>
</dbReference>
<dbReference type="AlphaFoldDB" id="A0A0W0FJI6"/>
<dbReference type="PRINTS" id="PR00463">
    <property type="entry name" value="EP450I"/>
</dbReference>
<comment type="caution">
    <text evidence="12">The sequence shown here is derived from an EMBL/GenBank/DDBJ whole genome shotgun (WGS) entry which is preliminary data.</text>
</comment>
<dbReference type="GO" id="GO:0005506">
    <property type="term" value="F:iron ion binding"/>
    <property type="evidence" value="ECO:0007669"/>
    <property type="project" value="InterPro"/>
</dbReference>
<dbReference type="GO" id="GO:0020037">
    <property type="term" value="F:heme binding"/>
    <property type="evidence" value="ECO:0007669"/>
    <property type="project" value="InterPro"/>
</dbReference>
<dbReference type="PROSITE" id="PS00086">
    <property type="entry name" value="CYTOCHROME_P450"/>
    <property type="match status" value="1"/>
</dbReference>
<evidence type="ECO:0000256" key="8">
    <source>
        <dbReference type="ARBA" id="ARBA00023033"/>
    </source>
</evidence>
<dbReference type="EMBL" id="LATX01001899">
    <property type="protein sequence ID" value="KTB36452.1"/>
    <property type="molecule type" value="Genomic_DNA"/>
</dbReference>
<comment type="similarity">
    <text evidence="3 10">Belongs to the cytochrome P450 family.</text>
</comment>
<evidence type="ECO:0000256" key="6">
    <source>
        <dbReference type="ARBA" id="ARBA00023002"/>
    </source>
</evidence>
<sequence length="498" mass="57295">MSSLNFSSVDANGMIVVVALILYMVTSWYLTRRNRLPLPPSPQQTFIGGNLHNFPDLTQAFLVFTSWAQTYGPIFHLRLFNKHVIVLNSGKAALDLLESRSNIYSDRPDTVFDHKVAMLNHNMFRMRVNHPRFRAYRKMMHSGIGPRAVQEYRPLQLQERNVLLQSLVNSPEDFISHLRRNAGSFILKVTYGYDVKSNTDEFLDLIDKAFQNEAEKLSRPFIVEYLPFLRFFPSWFPLCDFKNVAKEMRASRVEEIPFLWSKNLIDSGKFVNSFVSRFLLPEDGSTVSEEDQDILKWCAHAMYIGGGDTVVSAMTTFFYIMEMYPEIQKRAQMDIDHVTGGERLPVPEDEAKLPYVTAIVKEVLRYMPVAPLGLQHRVMEEDEYEGYRIPKGSVIIGNIRAITLDPELYRDPEEFRPERHLGVHPETDPYKFVFGFGRRACPGSHLAERSLFLNVASILALFRIQKQVDDAGRLVEPKNEYQGSVTMSVFSLKRPNGD</sequence>
<evidence type="ECO:0000256" key="4">
    <source>
        <dbReference type="ARBA" id="ARBA00022617"/>
    </source>
</evidence>
<evidence type="ECO:0000256" key="7">
    <source>
        <dbReference type="ARBA" id="ARBA00023004"/>
    </source>
</evidence>
<dbReference type="SUPFAM" id="SSF48264">
    <property type="entry name" value="Cytochrome P450"/>
    <property type="match status" value="1"/>
</dbReference>
<evidence type="ECO:0000256" key="1">
    <source>
        <dbReference type="ARBA" id="ARBA00001971"/>
    </source>
</evidence>
<protein>
    <recommendedName>
        <fullName evidence="14">Cytochrome p450</fullName>
    </recommendedName>
</protein>
<evidence type="ECO:0000256" key="5">
    <source>
        <dbReference type="ARBA" id="ARBA00022723"/>
    </source>
</evidence>
<evidence type="ECO:0000256" key="9">
    <source>
        <dbReference type="PIRSR" id="PIRSR602401-1"/>
    </source>
</evidence>
<name>A0A0W0FJI6_MONRR</name>
<organism evidence="12 13">
    <name type="scientific">Moniliophthora roreri</name>
    <name type="common">Frosty pod rot fungus</name>
    <name type="synonym">Monilia roreri</name>
    <dbReference type="NCBI Taxonomy" id="221103"/>
    <lineage>
        <taxon>Eukaryota</taxon>
        <taxon>Fungi</taxon>
        <taxon>Dikarya</taxon>
        <taxon>Basidiomycota</taxon>
        <taxon>Agaricomycotina</taxon>
        <taxon>Agaricomycetes</taxon>
        <taxon>Agaricomycetidae</taxon>
        <taxon>Agaricales</taxon>
        <taxon>Marasmiineae</taxon>
        <taxon>Marasmiaceae</taxon>
        <taxon>Moniliophthora</taxon>
    </lineage>
</organism>
<evidence type="ECO:0000313" key="12">
    <source>
        <dbReference type="EMBL" id="KTB36452.1"/>
    </source>
</evidence>
<keyword evidence="6 10" id="KW-0560">Oxidoreductase</keyword>
<dbReference type="Proteomes" id="UP000054988">
    <property type="component" value="Unassembled WGS sequence"/>
</dbReference>
<dbReference type="CDD" id="cd11065">
    <property type="entry name" value="CYP64-like"/>
    <property type="match status" value="1"/>
</dbReference>